<evidence type="ECO:0000313" key="2">
    <source>
        <dbReference type="Proteomes" id="UP000015525"/>
    </source>
</evidence>
<proteinExistence type="predicted"/>
<evidence type="ECO:0000313" key="1">
    <source>
        <dbReference type="EMBL" id="EQB09476.1"/>
    </source>
</evidence>
<keyword evidence="2" id="KW-1185">Reference proteome</keyword>
<protein>
    <submittedName>
        <fullName evidence="1">Uncharacterized protein</fullName>
    </submittedName>
</protein>
<dbReference type="PATRIC" id="fig|1329909.3.peg.1088"/>
<accession>T0GZQ6</accession>
<sequence length="101" mass="10674">MAPMDLSFLRAGGLKPAHARPAARPHAPVWPMLRAASAAAQAASPTAQAVAGVLRGQERQEDWIQELAEIFAPRSSGMIDAVRPTGSFNPLIAEHLRVGQG</sequence>
<organism evidence="1 2">
    <name type="scientific">Sphingobium quisquiliarum P25</name>
    <dbReference type="NCBI Taxonomy" id="1329909"/>
    <lineage>
        <taxon>Bacteria</taxon>
        <taxon>Pseudomonadati</taxon>
        <taxon>Pseudomonadota</taxon>
        <taxon>Alphaproteobacteria</taxon>
        <taxon>Sphingomonadales</taxon>
        <taxon>Sphingomonadaceae</taxon>
        <taxon>Sphingobium</taxon>
    </lineage>
</organism>
<dbReference type="Proteomes" id="UP000015525">
    <property type="component" value="Unassembled WGS sequence"/>
</dbReference>
<dbReference type="AlphaFoldDB" id="T0GZQ6"/>
<dbReference type="EMBL" id="ATHO01000050">
    <property type="protein sequence ID" value="EQB09476.1"/>
    <property type="molecule type" value="Genomic_DNA"/>
</dbReference>
<name>T0GZQ6_9SPHN</name>
<gene>
    <name evidence="1" type="ORF">L288_05680</name>
</gene>
<reference evidence="1 2" key="1">
    <citation type="journal article" date="2013" name="Genome Announc.">
        <title>Draft Genome Sequence of Sphingobium quisquiliarum Strain P25T, a Novel Hexachlorocyclohexane (HCH)-Degrading Bacterium Isolated from an HCH Dumpsite.</title>
        <authorList>
            <person name="Kumar Singh A."/>
            <person name="Sangwan N."/>
            <person name="Sharma A."/>
            <person name="Gupta V."/>
            <person name="Khurana J.P."/>
            <person name="Lal R."/>
        </authorList>
    </citation>
    <scope>NUCLEOTIDE SEQUENCE [LARGE SCALE GENOMIC DNA]</scope>
    <source>
        <strain evidence="1 2">P25</strain>
    </source>
</reference>
<comment type="caution">
    <text evidence="1">The sequence shown here is derived from an EMBL/GenBank/DDBJ whole genome shotgun (WGS) entry which is preliminary data.</text>
</comment>